<dbReference type="EMBL" id="LR796562">
    <property type="protein sequence ID" value="CAB4151825.1"/>
    <property type="molecule type" value="Genomic_DNA"/>
</dbReference>
<reference evidence="1" key="1">
    <citation type="submission" date="2020-04" db="EMBL/GenBank/DDBJ databases">
        <authorList>
            <person name="Chiriac C."/>
            <person name="Salcher M."/>
            <person name="Ghai R."/>
            <person name="Kavagutti S V."/>
        </authorList>
    </citation>
    <scope>NUCLEOTIDE SEQUENCE</scope>
</reference>
<organism evidence="1">
    <name type="scientific">uncultured Caudovirales phage</name>
    <dbReference type="NCBI Taxonomy" id="2100421"/>
    <lineage>
        <taxon>Viruses</taxon>
        <taxon>Duplodnaviria</taxon>
        <taxon>Heunggongvirae</taxon>
        <taxon>Uroviricota</taxon>
        <taxon>Caudoviricetes</taxon>
        <taxon>Peduoviridae</taxon>
        <taxon>Maltschvirus</taxon>
        <taxon>Maltschvirus maltsch</taxon>
    </lineage>
</organism>
<accession>A0A6J5MWZ9</accession>
<evidence type="ECO:0000313" key="1">
    <source>
        <dbReference type="EMBL" id="CAB4151825.1"/>
    </source>
</evidence>
<proteinExistence type="predicted"/>
<sequence>MAEINIEISNLAEIKSAFRKAPEQMVKELNTAIKKSVVLIGRGSRRNTPVDTGRLRASTYEKFSPLAGEVGTNTTYDAFVHEGTRFMRGRPYLAMAVQSASYDIDKFFIDAVENVLIKIGEST</sequence>
<name>A0A6J5MWZ9_9CAUD</name>
<protein>
    <submittedName>
        <fullName evidence="1">Uncharacterized protein</fullName>
    </submittedName>
</protein>
<gene>
    <name evidence="1" type="ORF">UFOVP585_38</name>
</gene>